<accession>A0ACC1JLG4</accession>
<protein>
    <submittedName>
        <fullName evidence="1">Uncharacterized protein</fullName>
    </submittedName>
</protein>
<name>A0ACC1JLG4_9FUNG</name>
<evidence type="ECO:0000313" key="1">
    <source>
        <dbReference type="EMBL" id="KAJ2761993.1"/>
    </source>
</evidence>
<gene>
    <name evidence="1" type="ORF">IWQ57_005905</name>
</gene>
<dbReference type="EMBL" id="JANBUJ010003083">
    <property type="protein sequence ID" value="KAJ2761993.1"/>
    <property type="molecule type" value="Genomic_DNA"/>
</dbReference>
<reference evidence="1" key="1">
    <citation type="submission" date="2022-07" db="EMBL/GenBank/DDBJ databases">
        <title>Phylogenomic reconstructions and comparative analyses of Kickxellomycotina fungi.</title>
        <authorList>
            <person name="Reynolds N.K."/>
            <person name="Stajich J.E."/>
            <person name="Barry K."/>
            <person name="Grigoriev I.V."/>
            <person name="Crous P."/>
            <person name="Smith M.E."/>
        </authorList>
    </citation>
    <scope>NUCLEOTIDE SEQUENCE</scope>
    <source>
        <strain evidence="1">CBS 109366</strain>
    </source>
</reference>
<organism evidence="1 2">
    <name type="scientific">Coemansia nantahalensis</name>
    <dbReference type="NCBI Taxonomy" id="2789366"/>
    <lineage>
        <taxon>Eukaryota</taxon>
        <taxon>Fungi</taxon>
        <taxon>Fungi incertae sedis</taxon>
        <taxon>Zoopagomycota</taxon>
        <taxon>Kickxellomycotina</taxon>
        <taxon>Kickxellomycetes</taxon>
        <taxon>Kickxellales</taxon>
        <taxon>Kickxellaceae</taxon>
        <taxon>Coemansia</taxon>
    </lineage>
</organism>
<keyword evidence="2" id="KW-1185">Reference proteome</keyword>
<sequence>VKIATQNENGPCPLLALANVLALTGRVQLGRAAQRTASGGELAAAVANLLLDQPGGSSSGDAQAVLTLLPRLHTGLDVDLRFSHVRGFAPTPGARLFAAFGVPLVHGWVVDPQADPAVARALAGCGDSYEGAVEYVLAADELSSSVIGGGGSAAAGGELDAAQQQRVCDAAAVHEWLQATATQLTDRGLQMLQAELAPGSLSVLFRNNHFSTLLRHADGRLFVLCTDDVVAAEPRLVWESLADVRQARSHFVDSRFRPLDAHAAGDYARQGNAAANTASHEQAQADQIDSDFALALRLHEEEEEERRRRHRQQTGGLQVRQHDRPPPGMDVRPGDPLFNVPEVTRDGESRLARAMHRSRSDDSFGRQMQAAFLPNEAARPARPPRQQQQRQRPPPPPPPAQDRCIIT</sequence>
<feature type="non-terminal residue" evidence="1">
    <location>
        <position position="1"/>
    </location>
</feature>
<proteinExistence type="predicted"/>
<comment type="caution">
    <text evidence="1">The sequence shown here is derived from an EMBL/GenBank/DDBJ whole genome shotgun (WGS) entry which is preliminary data.</text>
</comment>
<dbReference type="Proteomes" id="UP001140234">
    <property type="component" value="Unassembled WGS sequence"/>
</dbReference>
<evidence type="ECO:0000313" key="2">
    <source>
        <dbReference type="Proteomes" id="UP001140234"/>
    </source>
</evidence>